<organism evidence="4 5">
    <name type="scientific">Seminavis robusta</name>
    <dbReference type="NCBI Taxonomy" id="568900"/>
    <lineage>
        <taxon>Eukaryota</taxon>
        <taxon>Sar</taxon>
        <taxon>Stramenopiles</taxon>
        <taxon>Ochrophyta</taxon>
        <taxon>Bacillariophyta</taxon>
        <taxon>Bacillariophyceae</taxon>
        <taxon>Bacillariophycidae</taxon>
        <taxon>Naviculales</taxon>
        <taxon>Naviculaceae</taxon>
        <taxon>Seminavis</taxon>
    </lineage>
</organism>
<accession>A0A9N8DB08</accession>
<evidence type="ECO:0000256" key="1">
    <source>
        <dbReference type="SAM" id="MobiDB-lite"/>
    </source>
</evidence>
<feature type="transmembrane region" description="Helical" evidence="2">
    <location>
        <begin position="82"/>
        <end position="104"/>
    </location>
</feature>
<keyword evidence="2" id="KW-1133">Transmembrane helix</keyword>
<dbReference type="Gene3D" id="3.40.50.1110">
    <property type="entry name" value="SGNH hydrolase"/>
    <property type="match status" value="1"/>
</dbReference>
<protein>
    <submittedName>
        <fullName evidence="4">Platelet-activating factor acetylhydrolase IB subunit gamma</fullName>
    </submittedName>
</protein>
<dbReference type="PANTHER" id="PTHR30383">
    <property type="entry name" value="THIOESTERASE 1/PROTEASE 1/LYSOPHOSPHOLIPASE L1"/>
    <property type="match status" value="1"/>
</dbReference>
<feature type="domain" description="SGNH hydrolase-type esterase" evidence="3">
    <location>
        <begin position="200"/>
        <end position="388"/>
    </location>
</feature>
<reference evidence="4" key="1">
    <citation type="submission" date="2020-06" db="EMBL/GenBank/DDBJ databases">
        <authorList>
            <consortium name="Plant Systems Biology data submission"/>
        </authorList>
    </citation>
    <scope>NUCLEOTIDE SEQUENCE</scope>
    <source>
        <strain evidence="4">D6</strain>
    </source>
</reference>
<feature type="region of interest" description="Disordered" evidence="1">
    <location>
        <begin position="20"/>
        <end position="43"/>
    </location>
</feature>
<dbReference type="Proteomes" id="UP001153069">
    <property type="component" value="Unassembled WGS sequence"/>
</dbReference>
<proteinExistence type="predicted"/>
<feature type="compositionally biased region" description="Basic residues" evidence="1">
    <location>
        <begin position="425"/>
        <end position="434"/>
    </location>
</feature>
<evidence type="ECO:0000256" key="2">
    <source>
        <dbReference type="SAM" id="Phobius"/>
    </source>
</evidence>
<dbReference type="EMBL" id="CAICTM010000020">
    <property type="protein sequence ID" value="CAB9497431.1"/>
    <property type="molecule type" value="Genomic_DNA"/>
</dbReference>
<name>A0A9N8DB08_9STRA</name>
<dbReference type="OrthoDB" id="48734at2759"/>
<keyword evidence="5" id="KW-1185">Reference proteome</keyword>
<feature type="compositionally biased region" description="Basic residues" evidence="1">
    <location>
        <begin position="404"/>
        <end position="413"/>
    </location>
</feature>
<dbReference type="InterPro" id="IPR036514">
    <property type="entry name" value="SGNH_hydro_sf"/>
</dbReference>
<dbReference type="InterPro" id="IPR013830">
    <property type="entry name" value="SGNH_hydro"/>
</dbReference>
<dbReference type="SUPFAM" id="SSF52266">
    <property type="entry name" value="SGNH hydrolase"/>
    <property type="match status" value="1"/>
</dbReference>
<dbReference type="AlphaFoldDB" id="A0A9N8DB08"/>
<evidence type="ECO:0000259" key="3">
    <source>
        <dbReference type="Pfam" id="PF13472"/>
    </source>
</evidence>
<evidence type="ECO:0000313" key="5">
    <source>
        <dbReference type="Proteomes" id="UP001153069"/>
    </source>
</evidence>
<keyword evidence="2" id="KW-0472">Membrane</keyword>
<feature type="region of interest" description="Disordered" evidence="1">
    <location>
        <begin position="404"/>
        <end position="434"/>
    </location>
</feature>
<sequence>MASVPSQDEDDRDEKVVFKIGSESYESDHGVERYSDEDDSSGCCDDEEANAVAASGRMKSMGVMMGDDYDESSRGDSCCVRYWLCWICCSFLVITMIVGFMGAVEYQKEAAILYGIIDEDNGDVACTAYDDNALTAINNFYEGNNDTSKFCQEGFPDCQCKHPYRPTKPTDHGPQWTEIQTMNLAQVQMYSQHKQADVALLGDSIIEHFTGLDLGYSGGVWKANKRAFDRIFNRKNGGKVNGVALGVGGDRIANLLFRLQNGEAPAEFHPKIWWILIGTNDLEDKCNADTIVVGQFRLVDEIRKFHPGATIVFNSILPRNENPNDLFASPTWPIIQEINLKLECYANTAKGVEFFNATDVFTAHSKGKVVVNRHFMQDAVHPNAEGTRLWGDAIADKVIELKQKKKRHHKNNNNHHEKTGGANHTPKKNKDKSG</sequence>
<dbReference type="InterPro" id="IPR051532">
    <property type="entry name" value="Ester_Hydrolysis_Enzymes"/>
</dbReference>
<keyword evidence="2" id="KW-0812">Transmembrane</keyword>
<evidence type="ECO:0000313" key="4">
    <source>
        <dbReference type="EMBL" id="CAB9497431.1"/>
    </source>
</evidence>
<gene>
    <name evidence="4" type="ORF">SEMRO_20_G013800.1</name>
</gene>
<dbReference type="Pfam" id="PF13472">
    <property type="entry name" value="Lipase_GDSL_2"/>
    <property type="match status" value="1"/>
</dbReference>
<comment type="caution">
    <text evidence="4">The sequence shown here is derived from an EMBL/GenBank/DDBJ whole genome shotgun (WGS) entry which is preliminary data.</text>
</comment>